<dbReference type="STRING" id="247490.KSU1_D0765"/>
<keyword evidence="4" id="KW-0119">Carbohydrate metabolism</keyword>
<protein>
    <submittedName>
        <fullName evidence="9">Putative glycoside hydrolase</fullName>
    </submittedName>
</protein>
<dbReference type="SUPFAM" id="SSF51445">
    <property type="entry name" value="(Trans)glycosidases"/>
    <property type="match status" value="1"/>
</dbReference>
<comment type="caution">
    <text evidence="9">The sequence shown here is derived from an EMBL/GenBank/DDBJ whole genome shotgun (WGS) entry which is preliminary data.</text>
</comment>
<dbReference type="Proteomes" id="UP000002985">
    <property type="component" value="Unassembled WGS sequence"/>
</dbReference>
<dbReference type="OrthoDB" id="9800475at2"/>
<dbReference type="InterPro" id="IPR001547">
    <property type="entry name" value="Glyco_hydro_5"/>
</dbReference>
<keyword evidence="3" id="KW-0136">Cellulose degradation</keyword>
<keyword evidence="6" id="KW-0624">Polysaccharide degradation</keyword>
<dbReference type="PANTHER" id="PTHR31297:SF41">
    <property type="entry name" value="ENDOGLUCANASE, PUTATIVE (AFU_ORTHOLOGUE AFUA_5G01830)-RELATED"/>
    <property type="match status" value="1"/>
</dbReference>
<dbReference type="GO" id="GO:0030245">
    <property type="term" value="P:cellulose catabolic process"/>
    <property type="evidence" value="ECO:0007669"/>
    <property type="project" value="UniProtKB-KW"/>
</dbReference>
<dbReference type="EMBL" id="BAFH01000004">
    <property type="protein sequence ID" value="GAB64074.1"/>
    <property type="molecule type" value="Genomic_DNA"/>
</dbReference>
<dbReference type="InterPro" id="IPR050386">
    <property type="entry name" value="Glycosyl_hydrolase_5"/>
</dbReference>
<organism evidence="9 10">
    <name type="scientific">Candidatus Jettenia caeni</name>
    <dbReference type="NCBI Taxonomy" id="247490"/>
    <lineage>
        <taxon>Bacteria</taxon>
        <taxon>Pseudomonadati</taxon>
        <taxon>Planctomycetota</taxon>
        <taxon>Candidatus Brocadiia</taxon>
        <taxon>Candidatus Brocadiales</taxon>
        <taxon>Candidatus Brocadiaceae</taxon>
        <taxon>Candidatus Jettenia</taxon>
    </lineage>
</organism>
<evidence type="ECO:0000256" key="6">
    <source>
        <dbReference type="ARBA" id="ARBA00023326"/>
    </source>
</evidence>
<dbReference type="Gene3D" id="3.20.20.80">
    <property type="entry name" value="Glycosidases"/>
    <property type="match status" value="1"/>
</dbReference>
<evidence type="ECO:0000256" key="7">
    <source>
        <dbReference type="RuleBase" id="RU361153"/>
    </source>
</evidence>
<reference evidence="9 10" key="1">
    <citation type="journal article" date="2012" name="FEBS Lett.">
        <title>Anammox organism KSU-1 expresses a NirK-type copper-containing nitrite reductase instead of a NirS-type with cytochrome cd1.</title>
        <authorList>
            <person name="Hira D."/>
            <person name="Toh H."/>
            <person name="Migita C.T."/>
            <person name="Okubo H."/>
            <person name="Nishiyama T."/>
            <person name="Hattori M."/>
            <person name="Furukawa K."/>
            <person name="Fujii T."/>
        </authorList>
    </citation>
    <scope>NUCLEOTIDE SEQUENCE [LARGE SCALE GENOMIC DNA]</scope>
</reference>
<evidence type="ECO:0000256" key="3">
    <source>
        <dbReference type="ARBA" id="ARBA00023001"/>
    </source>
</evidence>
<keyword evidence="5 7" id="KW-0326">Glycosidase</keyword>
<evidence type="ECO:0000256" key="5">
    <source>
        <dbReference type="ARBA" id="ARBA00023295"/>
    </source>
</evidence>
<dbReference type="Pfam" id="PF00150">
    <property type="entry name" value="Cellulase"/>
    <property type="match status" value="1"/>
</dbReference>
<dbReference type="AlphaFoldDB" id="I3IQS9"/>
<evidence type="ECO:0000256" key="1">
    <source>
        <dbReference type="ARBA" id="ARBA00005641"/>
    </source>
</evidence>
<dbReference type="GO" id="GO:0009986">
    <property type="term" value="C:cell surface"/>
    <property type="evidence" value="ECO:0007669"/>
    <property type="project" value="TreeGrafter"/>
</dbReference>
<gene>
    <name evidence="9" type="ORF">KSU1_D0765</name>
</gene>
<dbReference type="GO" id="GO:0005576">
    <property type="term" value="C:extracellular region"/>
    <property type="evidence" value="ECO:0007669"/>
    <property type="project" value="TreeGrafter"/>
</dbReference>
<dbReference type="GO" id="GO:0008422">
    <property type="term" value="F:beta-glucosidase activity"/>
    <property type="evidence" value="ECO:0007669"/>
    <property type="project" value="TreeGrafter"/>
</dbReference>
<evidence type="ECO:0000256" key="4">
    <source>
        <dbReference type="ARBA" id="ARBA00023277"/>
    </source>
</evidence>
<accession>I3IQS9</accession>
<dbReference type="PANTHER" id="PTHR31297">
    <property type="entry name" value="GLUCAN ENDO-1,6-BETA-GLUCOSIDASE B"/>
    <property type="match status" value="1"/>
</dbReference>
<evidence type="ECO:0000313" key="10">
    <source>
        <dbReference type="Proteomes" id="UP000002985"/>
    </source>
</evidence>
<dbReference type="InterPro" id="IPR017853">
    <property type="entry name" value="GH"/>
</dbReference>
<evidence type="ECO:0000313" key="9">
    <source>
        <dbReference type="EMBL" id="GAB64074.1"/>
    </source>
</evidence>
<evidence type="ECO:0000256" key="2">
    <source>
        <dbReference type="ARBA" id="ARBA00022801"/>
    </source>
</evidence>
<sequence length="358" mass="41779">MYFIYNLISIIIATWLFGVQDALSTEIPKNWPWRGVTLDISNSVPEDIIILKKRLDINSVRITLNVRQMAQRQNLSSNVVWSKGIEYADKMLDACRREGVAGIISIHQFPINPNLLLNQESPGFWNNPEYLTEVISLVGNIVKHFEKRGTELGAYEVLSEPLLRDGNKIIVPPAWPKLLQDIIKEVRKYDFKRWIIVTPGPGGLAKGYKEFKPLDDKKIIYGAHMYTPHNYTHQGIKDRKRGLVYPGFVLNKYWDKKTLEKSLSDLRSFQEKYNVFVWIGEFSVIRWAPGGEQYLLDLVSIFNRYGWGWAYHSYKGYHGWNPDYDSVFSIDKPKDWQSHYVGEKSVRWETLKKMFSHQ</sequence>
<feature type="domain" description="Glycoside hydrolase family 5" evidence="8">
    <location>
        <begin position="33"/>
        <end position="315"/>
    </location>
</feature>
<evidence type="ECO:0000259" key="8">
    <source>
        <dbReference type="Pfam" id="PF00150"/>
    </source>
</evidence>
<keyword evidence="10" id="KW-1185">Reference proteome</keyword>
<comment type="similarity">
    <text evidence="1 7">Belongs to the glycosyl hydrolase 5 (cellulase A) family.</text>
</comment>
<keyword evidence="2 7" id="KW-0378">Hydrolase</keyword>
<name>I3IQS9_9BACT</name>
<proteinExistence type="inferred from homology"/>
<dbReference type="eggNOG" id="COG2730">
    <property type="taxonomic scope" value="Bacteria"/>
</dbReference>